<dbReference type="InterPro" id="IPR029069">
    <property type="entry name" value="HotDog_dom_sf"/>
</dbReference>
<sequence>MNVGGTRAPDKLPPIDELLPHRGTMLLLDRVTEFAGGCLVAEYSPRPGAWYADASGNMSGWIGIELMAQAVAAHVAMNKRQAGLAPKIGALLGTRSYQMSPGLAGSFAAGQLLRICVQEEFRDESGLAAYDCSIVQNGKTLATTMLKIYEPDDFELFVKGSAL</sequence>
<evidence type="ECO:0000313" key="2">
    <source>
        <dbReference type="Proteomes" id="UP000706151"/>
    </source>
</evidence>
<gene>
    <name evidence="1" type="ORF">IPK02_11685</name>
</gene>
<dbReference type="InterPro" id="IPR016776">
    <property type="entry name" value="ApeP-like_dehydratase"/>
</dbReference>
<dbReference type="EMBL" id="JADJOT010000009">
    <property type="protein sequence ID" value="MBK7954556.1"/>
    <property type="molecule type" value="Genomic_DNA"/>
</dbReference>
<dbReference type="Proteomes" id="UP000706151">
    <property type="component" value="Unassembled WGS sequence"/>
</dbReference>
<name>A0A935TA19_9PROT</name>
<reference evidence="1 2" key="1">
    <citation type="submission" date="2020-10" db="EMBL/GenBank/DDBJ databases">
        <title>Connecting structure to function with the recovery of over 1000 high-quality activated sludge metagenome-assembled genomes encoding full-length rRNA genes using long-read sequencing.</title>
        <authorList>
            <person name="Singleton C.M."/>
            <person name="Petriglieri F."/>
            <person name="Kristensen J.M."/>
            <person name="Kirkegaard R.H."/>
            <person name="Michaelsen T.Y."/>
            <person name="Andersen M.H."/>
            <person name="Karst S.M."/>
            <person name="Dueholm M.S."/>
            <person name="Nielsen P.H."/>
            <person name="Albertsen M."/>
        </authorList>
    </citation>
    <scope>NUCLEOTIDE SEQUENCE [LARGE SCALE GENOMIC DNA]</scope>
    <source>
        <strain evidence="1">Fred_18-Q3-R57-64_BAT3C.720</strain>
    </source>
</reference>
<comment type="caution">
    <text evidence="1">The sequence shown here is derived from an EMBL/GenBank/DDBJ whole genome shotgun (WGS) entry which is preliminary data.</text>
</comment>
<proteinExistence type="predicted"/>
<accession>A0A935TA19</accession>
<organism evidence="1 2">
    <name type="scientific">Candidatus Accumulibacter affinis</name>
    <dbReference type="NCBI Taxonomy" id="2954384"/>
    <lineage>
        <taxon>Bacteria</taxon>
        <taxon>Pseudomonadati</taxon>
        <taxon>Pseudomonadota</taxon>
        <taxon>Betaproteobacteria</taxon>
        <taxon>Candidatus Accumulibacter</taxon>
    </lineage>
</organism>
<dbReference type="SUPFAM" id="SSF54637">
    <property type="entry name" value="Thioesterase/thiol ester dehydrase-isomerase"/>
    <property type="match status" value="1"/>
</dbReference>
<dbReference type="AlphaFoldDB" id="A0A935TA19"/>
<dbReference type="PIRSF" id="PIRSF020565">
    <property type="entry name" value="3Ho_Ac_ACP_DH_prd"/>
    <property type="match status" value="1"/>
</dbReference>
<dbReference type="Pfam" id="PF22817">
    <property type="entry name" value="ApeP-like"/>
    <property type="match status" value="1"/>
</dbReference>
<dbReference type="Gene3D" id="3.10.129.10">
    <property type="entry name" value="Hotdog Thioesterase"/>
    <property type="match status" value="1"/>
</dbReference>
<evidence type="ECO:0000313" key="1">
    <source>
        <dbReference type="EMBL" id="MBK7954556.1"/>
    </source>
</evidence>
<protein>
    <submittedName>
        <fullName evidence="1">Beta-hydroxyacyl-ACP dehydratase</fullName>
    </submittedName>
</protein>